<dbReference type="HOGENOM" id="CLU_169035_0_0_4"/>
<organism evidence="1 2">
    <name type="scientific">Variovorax paradoxus (strain EPS)</name>
    <dbReference type="NCBI Taxonomy" id="595537"/>
    <lineage>
        <taxon>Bacteria</taxon>
        <taxon>Pseudomonadati</taxon>
        <taxon>Pseudomonadota</taxon>
        <taxon>Betaproteobacteria</taxon>
        <taxon>Burkholderiales</taxon>
        <taxon>Comamonadaceae</taxon>
        <taxon>Variovorax</taxon>
    </lineage>
</organism>
<dbReference type="eggNOG" id="ENOG5032Y5V">
    <property type="taxonomic scope" value="Bacteria"/>
</dbReference>
<proteinExistence type="predicted"/>
<dbReference type="AlphaFoldDB" id="E6UX10"/>
<dbReference type="STRING" id="595537.Varpa_2353"/>
<dbReference type="EMBL" id="CP002417">
    <property type="protein sequence ID" value="ADU36555.1"/>
    <property type="molecule type" value="Genomic_DNA"/>
</dbReference>
<sequence length="81" mass="8781">MDVITAHTFSSNHRCQIEASEICGCFYCMASFPPATIVEWVDVGRTAICPKCGIDSVVGSAAGVPITHEFLSSMRAHWFDA</sequence>
<dbReference type="KEGG" id="vpe:Varpa_2353"/>
<reference evidence="2" key="1">
    <citation type="submission" date="2010-12" db="EMBL/GenBank/DDBJ databases">
        <title>Complete sequence of Variovorax paradoxus EPS.</title>
        <authorList>
            <consortium name="US DOE Joint Genome Institute"/>
            <person name="Lucas S."/>
            <person name="Copeland A."/>
            <person name="Lapidus A."/>
            <person name="Cheng J.-F."/>
            <person name="Goodwin L."/>
            <person name="Pitluck S."/>
            <person name="Teshima H."/>
            <person name="Detter J.C."/>
            <person name="Han C."/>
            <person name="Tapia R."/>
            <person name="Land M."/>
            <person name="Hauser L."/>
            <person name="Kyrpides N."/>
            <person name="Ivanova N."/>
            <person name="Ovchinnikova G."/>
            <person name="Orwin P."/>
            <person name="Han J.-I.G."/>
            <person name="Woyke T."/>
        </authorList>
    </citation>
    <scope>NUCLEOTIDE SEQUENCE [LARGE SCALE GENOMIC DNA]</scope>
    <source>
        <strain evidence="2">EPS</strain>
    </source>
</reference>
<reference evidence="1 2" key="2">
    <citation type="journal article" date="2013" name="Genome Announc.">
        <title>Genome of the Root-Associated Plant Growth-Promoting Bacterium Variovorax paradoxus Strain EPS.</title>
        <authorList>
            <person name="Han J.I."/>
            <person name="Spain J.C."/>
            <person name="Leadbetter J.R."/>
            <person name="Ovchinnikova G."/>
            <person name="Goodwin L.A."/>
            <person name="Han C.S."/>
            <person name="Woyke T."/>
            <person name="Davenport K.W."/>
            <person name="Orwin P.M."/>
        </authorList>
    </citation>
    <scope>NUCLEOTIDE SEQUENCE [LARGE SCALE GENOMIC DNA]</scope>
    <source>
        <strain evidence="1 2">EPS</strain>
    </source>
</reference>
<evidence type="ECO:0000313" key="1">
    <source>
        <dbReference type="EMBL" id="ADU36555.1"/>
    </source>
</evidence>
<name>E6UX10_VARPE</name>
<evidence type="ECO:0000313" key="2">
    <source>
        <dbReference type="Proteomes" id="UP000008917"/>
    </source>
</evidence>
<protein>
    <submittedName>
        <fullName evidence="1">Conserved hypothetical cytosolic protein</fullName>
    </submittedName>
</protein>
<dbReference type="Proteomes" id="UP000008917">
    <property type="component" value="Chromosome"/>
</dbReference>
<dbReference type="OrthoDB" id="9800296at2"/>
<accession>E6UX10</accession>
<gene>
    <name evidence="1" type="ordered locus">Varpa_2353</name>
</gene>